<sequence length="165" mass="19311">MLTQSVFFRVRDYKTVKSPPVHISPLDLGPKYADKLGPGFQEYCKTYPENYCLAQLIYWYSQNAEPESRLTRARKGCMSLPDVSSFYVTSAKPAQERVYGNRTVRFMLSRMEKQAQRPWPKDRIWLFKSDPRFFGSPMMDAVLNNSPLDKEMVHWLKTRPNVFLG</sequence>
<protein>
    <recommendedName>
        <fullName evidence="1">ATXR3 C-terminal domain-containing protein</fullName>
    </recommendedName>
</protein>
<dbReference type="EMBL" id="GBRH01241037">
    <property type="protein sequence ID" value="JAD56858.1"/>
    <property type="molecule type" value="Transcribed_RNA"/>
</dbReference>
<dbReference type="InterPro" id="IPR045606">
    <property type="entry name" value="ATXR3_C"/>
</dbReference>
<dbReference type="PANTHER" id="PTHR46655:SF1">
    <property type="entry name" value="HISTONE-LYSINE N-METHYLTRANSFERASE ATXR3"/>
    <property type="match status" value="1"/>
</dbReference>
<dbReference type="AlphaFoldDB" id="A0A0A9B3X8"/>
<feature type="domain" description="ATXR3 C-terminal" evidence="1">
    <location>
        <begin position="6"/>
        <end position="163"/>
    </location>
</feature>
<proteinExistence type="predicted"/>
<reference evidence="2" key="2">
    <citation type="journal article" date="2015" name="Data Brief">
        <title>Shoot transcriptome of the giant reed, Arundo donax.</title>
        <authorList>
            <person name="Barrero R.A."/>
            <person name="Guerrero F.D."/>
            <person name="Moolhuijzen P."/>
            <person name="Goolsby J.A."/>
            <person name="Tidwell J."/>
            <person name="Bellgard S.E."/>
            <person name="Bellgard M.I."/>
        </authorList>
    </citation>
    <scope>NUCLEOTIDE SEQUENCE</scope>
    <source>
        <tissue evidence="2">Shoot tissue taken approximately 20 cm above the soil surface</tissue>
    </source>
</reference>
<dbReference type="Pfam" id="PF19633">
    <property type="entry name" value="SDG2_C"/>
    <property type="match status" value="1"/>
</dbReference>
<organism evidence="2">
    <name type="scientific">Arundo donax</name>
    <name type="common">Giant reed</name>
    <name type="synonym">Donax arundinaceus</name>
    <dbReference type="NCBI Taxonomy" id="35708"/>
    <lineage>
        <taxon>Eukaryota</taxon>
        <taxon>Viridiplantae</taxon>
        <taxon>Streptophyta</taxon>
        <taxon>Embryophyta</taxon>
        <taxon>Tracheophyta</taxon>
        <taxon>Spermatophyta</taxon>
        <taxon>Magnoliopsida</taxon>
        <taxon>Liliopsida</taxon>
        <taxon>Poales</taxon>
        <taxon>Poaceae</taxon>
        <taxon>PACMAD clade</taxon>
        <taxon>Arundinoideae</taxon>
        <taxon>Arundineae</taxon>
        <taxon>Arundo</taxon>
    </lineage>
</organism>
<name>A0A0A9B3X8_ARUDO</name>
<evidence type="ECO:0000313" key="2">
    <source>
        <dbReference type="EMBL" id="JAD56858.1"/>
    </source>
</evidence>
<reference evidence="2" key="1">
    <citation type="submission" date="2014-09" db="EMBL/GenBank/DDBJ databases">
        <authorList>
            <person name="Magalhaes I.L.F."/>
            <person name="Oliveira U."/>
            <person name="Santos F.R."/>
            <person name="Vidigal T.H.D.A."/>
            <person name="Brescovit A.D."/>
            <person name="Santos A.J."/>
        </authorList>
    </citation>
    <scope>NUCLEOTIDE SEQUENCE</scope>
    <source>
        <tissue evidence="2">Shoot tissue taken approximately 20 cm above the soil surface</tissue>
    </source>
</reference>
<evidence type="ECO:0000259" key="1">
    <source>
        <dbReference type="Pfam" id="PF19633"/>
    </source>
</evidence>
<dbReference type="PANTHER" id="PTHR46655">
    <property type="entry name" value="HISTONE-LYSINE N-METHYLTRANSFERASE ATXR3"/>
    <property type="match status" value="1"/>
</dbReference>
<accession>A0A0A9B3X8</accession>